<dbReference type="Proteomes" id="UP000054538">
    <property type="component" value="Unassembled WGS sequence"/>
</dbReference>
<sequence>MKTFLTLLAVITYLNAYTLVGVHAKCAICPSSWGDVWLRSRCTRNGTTNCVYQQKGALDISCHYNDKGSLLNESSHQWCPQLVETGYGCVCG</sequence>
<dbReference type="EMBL" id="KN825970">
    <property type="protein sequence ID" value="KIK80634.1"/>
    <property type="molecule type" value="Genomic_DNA"/>
</dbReference>
<organism evidence="2 3">
    <name type="scientific">Paxillus rubicundulus Ve08.2h10</name>
    <dbReference type="NCBI Taxonomy" id="930991"/>
    <lineage>
        <taxon>Eukaryota</taxon>
        <taxon>Fungi</taxon>
        <taxon>Dikarya</taxon>
        <taxon>Basidiomycota</taxon>
        <taxon>Agaricomycotina</taxon>
        <taxon>Agaricomycetes</taxon>
        <taxon>Agaricomycetidae</taxon>
        <taxon>Boletales</taxon>
        <taxon>Paxilineae</taxon>
        <taxon>Paxillaceae</taxon>
        <taxon>Paxillus</taxon>
    </lineage>
</organism>
<evidence type="ECO:0000313" key="3">
    <source>
        <dbReference type="Proteomes" id="UP000054538"/>
    </source>
</evidence>
<dbReference type="OrthoDB" id="10436132at2759"/>
<reference evidence="2 3" key="1">
    <citation type="submission" date="2014-04" db="EMBL/GenBank/DDBJ databases">
        <authorList>
            <consortium name="DOE Joint Genome Institute"/>
            <person name="Kuo A."/>
            <person name="Kohler A."/>
            <person name="Jargeat P."/>
            <person name="Nagy L.G."/>
            <person name="Floudas D."/>
            <person name="Copeland A."/>
            <person name="Barry K.W."/>
            <person name="Cichocki N."/>
            <person name="Veneault-Fourrey C."/>
            <person name="LaButti K."/>
            <person name="Lindquist E.A."/>
            <person name="Lipzen A."/>
            <person name="Lundell T."/>
            <person name="Morin E."/>
            <person name="Murat C."/>
            <person name="Sun H."/>
            <person name="Tunlid A."/>
            <person name="Henrissat B."/>
            <person name="Grigoriev I.V."/>
            <person name="Hibbett D.S."/>
            <person name="Martin F."/>
            <person name="Nordberg H.P."/>
            <person name="Cantor M.N."/>
            <person name="Hua S.X."/>
        </authorList>
    </citation>
    <scope>NUCLEOTIDE SEQUENCE [LARGE SCALE GENOMIC DNA]</scope>
    <source>
        <strain evidence="2 3">Ve08.2h10</strain>
    </source>
</reference>
<evidence type="ECO:0000313" key="2">
    <source>
        <dbReference type="EMBL" id="KIK80634.1"/>
    </source>
</evidence>
<reference evidence="3" key="2">
    <citation type="submission" date="2015-01" db="EMBL/GenBank/DDBJ databases">
        <title>Evolutionary Origins and Diversification of the Mycorrhizal Mutualists.</title>
        <authorList>
            <consortium name="DOE Joint Genome Institute"/>
            <consortium name="Mycorrhizal Genomics Consortium"/>
            <person name="Kohler A."/>
            <person name="Kuo A."/>
            <person name="Nagy L.G."/>
            <person name="Floudas D."/>
            <person name="Copeland A."/>
            <person name="Barry K.W."/>
            <person name="Cichocki N."/>
            <person name="Veneault-Fourrey C."/>
            <person name="LaButti K."/>
            <person name="Lindquist E.A."/>
            <person name="Lipzen A."/>
            <person name="Lundell T."/>
            <person name="Morin E."/>
            <person name="Murat C."/>
            <person name="Riley R."/>
            <person name="Ohm R."/>
            <person name="Sun H."/>
            <person name="Tunlid A."/>
            <person name="Henrissat B."/>
            <person name="Grigoriev I.V."/>
            <person name="Hibbett D.S."/>
            <person name="Martin F."/>
        </authorList>
    </citation>
    <scope>NUCLEOTIDE SEQUENCE [LARGE SCALE GENOMIC DNA]</scope>
    <source>
        <strain evidence="3">Ve08.2h10</strain>
    </source>
</reference>
<name>A0A0D0DH06_9AGAM</name>
<dbReference type="AlphaFoldDB" id="A0A0D0DH06"/>
<keyword evidence="3" id="KW-1185">Reference proteome</keyword>
<gene>
    <name evidence="2" type="ORF">PAXRUDRAFT_833411</name>
</gene>
<dbReference type="HOGENOM" id="CLU_150821_0_0_1"/>
<evidence type="ECO:0000256" key="1">
    <source>
        <dbReference type="SAM" id="SignalP"/>
    </source>
</evidence>
<feature type="chain" id="PRO_5002220825" evidence="1">
    <location>
        <begin position="17"/>
        <end position="92"/>
    </location>
</feature>
<dbReference type="InParanoid" id="A0A0D0DH06"/>
<protein>
    <submittedName>
        <fullName evidence="2">Uncharacterized protein</fullName>
    </submittedName>
</protein>
<keyword evidence="1" id="KW-0732">Signal</keyword>
<accession>A0A0D0DH06</accession>
<feature type="signal peptide" evidence="1">
    <location>
        <begin position="1"/>
        <end position="16"/>
    </location>
</feature>
<proteinExistence type="predicted"/>